<dbReference type="AlphaFoldDB" id="A0A7R8XCF1"/>
<dbReference type="PROSITE" id="PS50089">
    <property type="entry name" value="ZF_RING_2"/>
    <property type="match status" value="1"/>
</dbReference>
<evidence type="ECO:0000256" key="1">
    <source>
        <dbReference type="ARBA" id="ARBA00022527"/>
    </source>
</evidence>
<feature type="compositionally biased region" description="Low complexity" evidence="10">
    <location>
        <begin position="104"/>
        <end position="132"/>
    </location>
</feature>
<evidence type="ECO:0000256" key="9">
    <source>
        <dbReference type="PROSITE-ProRule" id="PRU10141"/>
    </source>
</evidence>
<dbReference type="GO" id="GO:0035556">
    <property type="term" value="P:intracellular signal transduction"/>
    <property type="evidence" value="ECO:0007669"/>
    <property type="project" value="UniProtKB-ARBA"/>
</dbReference>
<evidence type="ECO:0000256" key="6">
    <source>
        <dbReference type="ARBA" id="ARBA00022833"/>
    </source>
</evidence>
<sequence length="1193" mass="131603">MRKRIRTERSSSPTLESPDPSADGLSDFTAACLKRACRSSTDGPRPASSKALTDVSFKRSPYYRNTKGIGSGGKGNLRPPRPCRTPSPTLSERPPWRSPGCQNPTSSSSSLLQPRRRSPSFPRGLPSRPSSPSHRRLPSPVALDPAHQELIGRRIRRAQRARFYLLQRTGPHSFLIGGDLPEHKYKVVIGPQMCSCGHGPYCIHILFVMLRVLQLPDSDPRLFSKELKNFEVESLFTAYDERRSCKVKSKCAPDASSFCGAAKEDRTQENNVIHEESVSSSAANRLVGDDEEEICPICLLEMTDGEGLVACTTGCHNRLHHHCIAIWAEECCRQGEKILCPLCRTPWGDTLNHTSQAPVKYQGELSRDLKEKQSSQCASPSSSDCWRRSSKAPVARGRHGTASPVTQALERNFRRASPHRSRGSLSTENLSCSSGGNVVIPLEHKTSASQWAKVFGTDVVSCLFAKDWVLREMALRRLMHDVVQVLSYDVGADAEQRMSQAVHACASILALMVSDPVYKVYLACVRCLRSLLANLPWPPDAEPGTLQALLQPVLQNILLKCTDGNQRMSQLSIETLVEFAKGQHGELAVGSAVPGSQFRTASGAGGMEFLLQCILQDYSLLSVSWQWILGRLSVLDRLMRDFPDQFYLRYVPLGLGESGYKLENYNRLLTTLEFTFRALSSSHGTVGKVARRLFVFGSQFAMPEPAVYKQIVGMLSMLEPGLQTLLQKRMSAMSEHQGPRYYSQEPVTPTSGVGGVQRKIRSSSTVRKVTSPSPQREKSSPPRPNHLPLDSIGLHHKRQQTKWNQTFTPSKPNMEILSPASEVLDVFSPPPEGKDIALQFTEEVGRSSPDGAPMVPHTTPVHEAPLRCLDEEYQLGKSEADSEDLPLIPALFEASLVHLHGIDLEGGSDAEKEFGEYKEGCNWTRGPLLGTGAFSTCYQAWDLKTGSLMAVKQVSFCRNSDEEQEKVESGILEEIELMVSLSHPNIVRFLGVTKEGCHFNVFSEWMAGGSVATMLDRYGAFSEQVIIRYMQQVIAGVVFLHENHILHRDLKGANLLVDSTGRRLRIGDFGAAARLASRATIPGEFQGQVLGTVAFMAPEVLRGEDYGRSCDVWSIGCCLIEMATQNPPWDANKVSNHLALMFKIACSTIPPPIPDHLSLETQNLALQCLEVNAASRPSAKQLLSHPVFLGTVS</sequence>
<reference evidence="14" key="1">
    <citation type="submission" date="2020-11" db="EMBL/GenBank/DDBJ databases">
        <authorList>
            <person name="Tran Van P."/>
        </authorList>
    </citation>
    <scope>NUCLEOTIDE SEQUENCE</scope>
</reference>
<name>A0A7R8XCF1_9CRUS</name>
<dbReference type="InterPro" id="IPR007527">
    <property type="entry name" value="Znf_SWIM"/>
</dbReference>
<evidence type="ECO:0000313" key="14">
    <source>
        <dbReference type="EMBL" id="CAD7244614.1"/>
    </source>
</evidence>
<evidence type="ECO:0000256" key="7">
    <source>
        <dbReference type="ARBA" id="ARBA00022840"/>
    </source>
</evidence>
<evidence type="ECO:0000256" key="10">
    <source>
        <dbReference type="SAM" id="MobiDB-lite"/>
    </source>
</evidence>
<dbReference type="EMBL" id="LR900188">
    <property type="protein sequence ID" value="CAD7244614.1"/>
    <property type="molecule type" value="Genomic_DNA"/>
</dbReference>
<feature type="domain" description="RING-type" evidence="12">
    <location>
        <begin position="295"/>
        <end position="344"/>
    </location>
</feature>
<dbReference type="InterPro" id="IPR017441">
    <property type="entry name" value="Protein_kinase_ATP_BS"/>
</dbReference>
<keyword evidence="3 9" id="KW-0547">Nucleotide-binding</keyword>
<feature type="region of interest" description="Disordered" evidence="10">
    <location>
        <begin position="1"/>
        <end position="145"/>
    </location>
</feature>
<keyword evidence="6" id="KW-0862">Zinc</keyword>
<evidence type="ECO:0000256" key="3">
    <source>
        <dbReference type="ARBA" id="ARBA00022741"/>
    </source>
</evidence>
<dbReference type="InterPro" id="IPR000719">
    <property type="entry name" value="Prot_kinase_dom"/>
</dbReference>
<dbReference type="InterPro" id="IPR001841">
    <property type="entry name" value="Znf_RING"/>
</dbReference>
<dbReference type="OrthoDB" id="275301at2759"/>
<dbReference type="GO" id="GO:0004674">
    <property type="term" value="F:protein serine/threonine kinase activity"/>
    <property type="evidence" value="ECO:0007669"/>
    <property type="project" value="UniProtKB-KW"/>
</dbReference>
<dbReference type="InterPro" id="IPR013083">
    <property type="entry name" value="Znf_RING/FYVE/PHD"/>
</dbReference>
<dbReference type="CDD" id="cd16494">
    <property type="entry name" value="RING-CH-C4HC3_ZSWM2"/>
    <property type="match status" value="1"/>
</dbReference>
<feature type="compositionally biased region" description="Low complexity" evidence="10">
    <location>
        <begin position="374"/>
        <end position="384"/>
    </location>
</feature>
<keyword evidence="1" id="KW-0723">Serine/threonine-protein kinase</keyword>
<dbReference type="Gene3D" id="1.10.510.10">
    <property type="entry name" value="Transferase(Phosphotransferase) domain 1"/>
    <property type="match status" value="1"/>
</dbReference>
<dbReference type="Gene3D" id="1.25.10.10">
    <property type="entry name" value="Leucine-rich Repeat Variant"/>
    <property type="match status" value="1"/>
</dbReference>
<evidence type="ECO:0008006" key="16">
    <source>
        <dbReference type="Google" id="ProtNLM"/>
    </source>
</evidence>
<dbReference type="SUPFAM" id="SSF57850">
    <property type="entry name" value="RING/U-box"/>
    <property type="match status" value="1"/>
</dbReference>
<protein>
    <recommendedName>
        <fullName evidence="16">Mitogen-activated protein kinase kinase kinase 1</fullName>
    </recommendedName>
</protein>
<dbReference type="Gene3D" id="3.30.200.20">
    <property type="entry name" value="Phosphorylase Kinase, domain 1"/>
    <property type="match status" value="1"/>
</dbReference>
<dbReference type="SMART" id="SM00220">
    <property type="entry name" value="S_TKc"/>
    <property type="match status" value="1"/>
</dbReference>
<dbReference type="PANTHER" id="PTHR11584:SF369">
    <property type="entry name" value="MITOGEN-ACTIVATED PROTEIN KINASE KINASE KINASE 19-RELATED"/>
    <property type="match status" value="1"/>
</dbReference>
<dbReference type="InterPro" id="IPR011009">
    <property type="entry name" value="Kinase-like_dom_sf"/>
</dbReference>
<keyword evidence="4 8" id="KW-0863">Zinc-finger</keyword>
<keyword evidence="4 8" id="KW-0479">Metal-binding</keyword>
<evidence type="ECO:0000256" key="4">
    <source>
        <dbReference type="ARBA" id="ARBA00022771"/>
    </source>
</evidence>
<evidence type="ECO:0000259" key="13">
    <source>
        <dbReference type="PROSITE" id="PS50966"/>
    </source>
</evidence>
<dbReference type="Pfam" id="PF21040">
    <property type="entry name" value="CEP104-like_TOG"/>
    <property type="match status" value="1"/>
</dbReference>
<dbReference type="SUPFAM" id="SSF56112">
    <property type="entry name" value="Protein kinase-like (PK-like)"/>
    <property type="match status" value="1"/>
</dbReference>
<feature type="domain" description="SWIM-type" evidence="13">
    <location>
        <begin position="185"/>
        <end position="213"/>
    </location>
</feature>
<keyword evidence="7 9" id="KW-0067">ATP-binding</keyword>
<gene>
    <name evidence="14" type="ORF">DSTB1V02_LOCUS4508</name>
</gene>
<keyword evidence="5" id="KW-0418">Kinase</keyword>
<dbReference type="GO" id="GO:0005524">
    <property type="term" value="F:ATP binding"/>
    <property type="evidence" value="ECO:0007669"/>
    <property type="project" value="UniProtKB-UniRule"/>
</dbReference>
<feature type="region of interest" description="Disordered" evidence="10">
    <location>
        <begin position="736"/>
        <end position="791"/>
    </location>
</feature>
<dbReference type="Gene3D" id="3.30.40.10">
    <property type="entry name" value="Zinc/RING finger domain, C3HC4 (zinc finger)"/>
    <property type="match status" value="1"/>
</dbReference>
<dbReference type="FunFam" id="1.10.510.10:FF:000286">
    <property type="entry name" value="Mitogen-activated protein kinase kinase kinase 1 (Predicted)"/>
    <property type="match status" value="1"/>
</dbReference>
<evidence type="ECO:0000256" key="8">
    <source>
        <dbReference type="PROSITE-ProRule" id="PRU00175"/>
    </source>
</evidence>
<evidence type="ECO:0000256" key="5">
    <source>
        <dbReference type="ARBA" id="ARBA00022777"/>
    </source>
</evidence>
<dbReference type="PANTHER" id="PTHR11584">
    <property type="entry name" value="SERINE/THREONINE PROTEIN KINASE"/>
    <property type="match status" value="1"/>
</dbReference>
<dbReference type="InterPro" id="IPR016024">
    <property type="entry name" value="ARM-type_fold"/>
</dbReference>
<feature type="domain" description="Protein kinase" evidence="11">
    <location>
        <begin position="923"/>
        <end position="1188"/>
    </location>
</feature>
<feature type="binding site" evidence="9">
    <location>
        <position position="952"/>
    </location>
    <ligand>
        <name>ATP</name>
        <dbReference type="ChEBI" id="CHEBI:30616"/>
    </ligand>
</feature>
<dbReference type="PROSITE" id="PS50011">
    <property type="entry name" value="PROTEIN_KINASE_DOM"/>
    <property type="match status" value="1"/>
</dbReference>
<dbReference type="PROSITE" id="PS50966">
    <property type="entry name" value="ZF_SWIM"/>
    <property type="match status" value="1"/>
</dbReference>
<dbReference type="Pfam" id="PF00069">
    <property type="entry name" value="Pkinase"/>
    <property type="match status" value="1"/>
</dbReference>
<dbReference type="SUPFAM" id="SSF48371">
    <property type="entry name" value="ARM repeat"/>
    <property type="match status" value="1"/>
</dbReference>
<proteinExistence type="predicted"/>
<dbReference type="InterPro" id="IPR011989">
    <property type="entry name" value="ARM-like"/>
</dbReference>
<feature type="region of interest" description="Disordered" evidence="10">
    <location>
        <begin position="371"/>
        <end position="407"/>
    </location>
</feature>
<dbReference type="PROSITE" id="PS00107">
    <property type="entry name" value="PROTEIN_KINASE_ATP"/>
    <property type="match status" value="1"/>
</dbReference>
<dbReference type="Pfam" id="PF04434">
    <property type="entry name" value="SWIM"/>
    <property type="match status" value="1"/>
</dbReference>
<organism evidence="14">
    <name type="scientific">Darwinula stevensoni</name>
    <dbReference type="NCBI Taxonomy" id="69355"/>
    <lineage>
        <taxon>Eukaryota</taxon>
        <taxon>Metazoa</taxon>
        <taxon>Ecdysozoa</taxon>
        <taxon>Arthropoda</taxon>
        <taxon>Crustacea</taxon>
        <taxon>Oligostraca</taxon>
        <taxon>Ostracoda</taxon>
        <taxon>Podocopa</taxon>
        <taxon>Podocopida</taxon>
        <taxon>Darwinulocopina</taxon>
        <taxon>Darwinuloidea</taxon>
        <taxon>Darwinulidae</taxon>
        <taxon>Darwinula</taxon>
    </lineage>
</organism>
<dbReference type="PROSITE" id="PS00108">
    <property type="entry name" value="PROTEIN_KINASE_ST"/>
    <property type="match status" value="1"/>
</dbReference>
<dbReference type="GO" id="GO:0008270">
    <property type="term" value="F:zinc ion binding"/>
    <property type="evidence" value="ECO:0007669"/>
    <property type="project" value="UniProtKB-KW"/>
</dbReference>
<feature type="compositionally biased region" description="Polar residues" evidence="10">
    <location>
        <begin position="762"/>
        <end position="774"/>
    </location>
</feature>
<keyword evidence="15" id="KW-1185">Reference proteome</keyword>
<evidence type="ECO:0000259" key="11">
    <source>
        <dbReference type="PROSITE" id="PS50011"/>
    </source>
</evidence>
<dbReference type="Proteomes" id="UP000677054">
    <property type="component" value="Unassembled WGS sequence"/>
</dbReference>
<evidence type="ECO:0000256" key="2">
    <source>
        <dbReference type="ARBA" id="ARBA00022679"/>
    </source>
</evidence>
<evidence type="ECO:0000313" key="15">
    <source>
        <dbReference type="Proteomes" id="UP000677054"/>
    </source>
</evidence>
<evidence type="ECO:0000259" key="12">
    <source>
        <dbReference type="PROSITE" id="PS50089"/>
    </source>
</evidence>
<dbReference type="InterPro" id="IPR008271">
    <property type="entry name" value="Ser/Thr_kinase_AS"/>
</dbReference>
<keyword evidence="2" id="KW-0808">Transferase</keyword>
<dbReference type="EMBL" id="CAJPEV010000671">
    <property type="protein sequence ID" value="CAG0887474.1"/>
    <property type="molecule type" value="Genomic_DNA"/>
</dbReference>
<accession>A0A7R8XCF1</accession>